<feature type="region of interest" description="Disordered" evidence="1">
    <location>
        <begin position="97"/>
        <end position="120"/>
    </location>
</feature>
<feature type="compositionally biased region" description="Basic and acidic residues" evidence="1">
    <location>
        <begin position="109"/>
        <end position="120"/>
    </location>
</feature>
<dbReference type="RefSeq" id="WP_377278565.1">
    <property type="nucleotide sequence ID" value="NZ_JBHSGL010000005.1"/>
</dbReference>
<accession>A0ABV9MCX5</accession>
<reference evidence="3" key="1">
    <citation type="journal article" date="2019" name="Int. J. Syst. Evol. Microbiol.">
        <title>The Global Catalogue of Microorganisms (GCM) 10K type strain sequencing project: providing services to taxonomists for standard genome sequencing and annotation.</title>
        <authorList>
            <consortium name="The Broad Institute Genomics Platform"/>
            <consortium name="The Broad Institute Genome Sequencing Center for Infectious Disease"/>
            <person name="Wu L."/>
            <person name="Ma J."/>
        </authorList>
    </citation>
    <scope>NUCLEOTIDE SEQUENCE [LARGE SCALE GENOMIC DNA]</scope>
    <source>
        <strain evidence="3">CGMCC 1.12151</strain>
    </source>
</reference>
<evidence type="ECO:0000256" key="1">
    <source>
        <dbReference type="SAM" id="MobiDB-lite"/>
    </source>
</evidence>
<name>A0ABV9MCX5_9BACL</name>
<organism evidence="2 3">
    <name type="scientific">Planococcus dechangensis</name>
    <dbReference type="NCBI Taxonomy" id="1176255"/>
    <lineage>
        <taxon>Bacteria</taxon>
        <taxon>Bacillati</taxon>
        <taxon>Bacillota</taxon>
        <taxon>Bacilli</taxon>
        <taxon>Bacillales</taxon>
        <taxon>Caryophanaceae</taxon>
        <taxon>Planococcus</taxon>
    </lineage>
</organism>
<dbReference type="Proteomes" id="UP001595932">
    <property type="component" value="Unassembled WGS sequence"/>
</dbReference>
<keyword evidence="3" id="KW-1185">Reference proteome</keyword>
<proteinExistence type="predicted"/>
<comment type="caution">
    <text evidence="2">The sequence shown here is derived from an EMBL/GenBank/DDBJ whole genome shotgun (WGS) entry which is preliminary data.</text>
</comment>
<dbReference type="EMBL" id="JBHSGL010000005">
    <property type="protein sequence ID" value="MFC4713003.1"/>
    <property type="molecule type" value="Genomic_DNA"/>
</dbReference>
<evidence type="ECO:0000313" key="2">
    <source>
        <dbReference type="EMBL" id="MFC4713003.1"/>
    </source>
</evidence>
<protein>
    <submittedName>
        <fullName evidence="2">Uncharacterized protein</fullName>
    </submittedName>
</protein>
<gene>
    <name evidence="2" type="ORF">ACFO5U_09040</name>
</gene>
<sequence length="120" mass="14559">MGRFKKNFHKLFFEKYDQFAEELGYSDWNIASENTCGIYEMEGDTWYHTTQLPDKKWAVWNDDEEEPPYVFEVFSTWDEAIRKLRKLFEESGLPEDHWRPEGFDEGEDAFLKEPDREKML</sequence>
<evidence type="ECO:0000313" key="3">
    <source>
        <dbReference type="Proteomes" id="UP001595932"/>
    </source>
</evidence>